<evidence type="ECO:0000313" key="1">
    <source>
        <dbReference type="EMBL" id="GHE55168.1"/>
    </source>
</evidence>
<evidence type="ECO:0000313" key="2">
    <source>
        <dbReference type="Proteomes" id="UP000641386"/>
    </source>
</evidence>
<proteinExistence type="predicted"/>
<keyword evidence="2" id="KW-1185">Reference proteome</keyword>
<dbReference type="AlphaFoldDB" id="A0A919DL13"/>
<gene>
    <name evidence="1" type="ORF">GCM10014715_04930</name>
</gene>
<organism evidence="1 2">
    <name type="scientific">Streptomyces spiralis</name>
    <dbReference type="NCBI Taxonomy" id="66376"/>
    <lineage>
        <taxon>Bacteria</taxon>
        <taxon>Bacillati</taxon>
        <taxon>Actinomycetota</taxon>
        <taxon>Actinomycetes</taxon>
        <taxon>Kitasatosporales</taxon>
        <taxon>Streptomycetaceae</taxon>
        <taxon>Streptomyces</taxon>
    </lineage>
</organism>
<comment type="caution">
    <text evidence="1">The sequence shown here is derived from an EMBL/GenBank/DDBJ whole genome shotgun (WGS) entry which is preliminary data.</text>
</comment>
<protein>
    <submittedName>
        <fullName evidence="1">Uncharacterized protein</fullName>
    </submittedName>
</protein>
<dbReference type="EMBL" id="BNBC01000002">
    <property type="protein sequence ID" value="GHE55168.1"/>
    <property type="molecule type" value="Genomic_DNA"/>
</dbReference>
<sequence>MNHDQTVGGTTDTPLRRVGGGWVSYPWAMREAACLRRRTCYPVRATTPCSQRAFLSSGWNWDRGKAGCRSCHALVLPGAAVRPPTVSGVTVPIIGGSTPRPPTR</sequence>
<name>A0A919DL13_9ACTN</name>
<reference evidence="1" key="1">
    <citation type="journal article" date="2014" name="Int. J. Syst. Evol. Microbiol.">
        <title>Complete genome sequence of Corynebacterium casei LMG S-19264T (=DSM 44701T), isolated from a smear-ripened cheese.</title>
        <authorList>
            <consortium name="US DOE Joint Genome Institute (JGI-PGF)"/>
            <person name="Walter F."/>
            <person name="Albersmeier A."/>
            <person name="Kalinowski J."/>
            <person name="Ruckert C."/>
        </authorList>
    </citation>
    <scope>NUCLEOTIDE SEQUENCE</scope>
    <source>
        <strain evidence="1">JCM 3302</strain>
    </source>
</reference>
<dbReference type="Proteomes" id="UP000641386">
    <property type="component" value="Unassembled WGS sequence"/>
</dbReference>
<accession>A0A919DL13</accession>
<reference evidence="1" key="2">
    <citation type="submission" date="2020-09" db="EMBL/GenBank/DDBJ databases">
        <authorList>
            <person name="Sun Q."/>
            <person name="Ohkuma M."/>
        </authorList>
    </citation>
    <scope>NUCLEOTIDE SEQUENCE</scope>
    <source>
        <strain evidence="1">JCM 3302</strain>
    </source>
</reference>